<protein>
    <recommendedName>
        <fullName evidence="4">10 kDa chaperonin</fullName>
    </recommendedName>
</protein>
<dbReference type="Gene3D" id="2.30.33.40">
    <property type="entry name" value="GroES chaperonin"/>
    <property type="match status" value="1"/>
</dbReference>
<proteinExistence type="inferred from homology"/>
<dbReference type="InterPro" id="IPR037124">
    <property type="entry name" value="Chaperonin_GroES_sf"/>
</dbReference>
<dbReference type="CDD" id="cd00320">
    <property type="entry name" value="cpn10"/>
    <property type="match status" value="1"/>
</dbReference>
<comment type="similarity">
    <text evidence="1">Belongs to the GroES chaperonin family.</text>
</comment>
<evidence type="ECO:0000256" key="1">
    <source>
        <dbReference type="ARBA" id="ARBA00006975"/>
    </source>
</evidence>
<dbReference type="InterPro" id="IPR020818">
    <property type="entry name" value="Chaperonin_GroES"/>
</dbReference>
<evidence type="ECO:0008006" key="4">
    <source>
        <dbReference type="Google" id="ProtNLM"/>
    </source>
</evidence>
<dbReference type="PRINTS" id="PR00297">
    <property type="entry name" value="CHAPERONIN10"/>
</dbReference>
<dbReference type="AlphaFoldDB" id="A0A383ECX9"/>
<dbReference type="GO" id="GO:0044183">
    <property type="term" value="F:protein folding chaperone"/>
    <property type="evidence" value="ECO:0007669"/>
    <property type="project" value="InterPro"/>
</dbReference>
<gene>
    <name evidence="3" type="ORF">METZ01_LOCUS506832</name>
</gene>
<dbReference type="SUPFAM" id="SSF50129">
    <property type="entry name" value="GroES-like"/>
    <property type="match status" value="1"/>
</dbReference>
<reference evidence="3" key="1">
    <citation type="submission" date="2018-05" db="EMBL/GenBank/DDBJ databases">
        <authorList>
            <person name="Lanie J.A."/>
            <person name="Ng W.-L."/>
            <person name="Kazmierczak K.M."/>
            <person name="Andrzejewski T.M."/>
            <person name="Davidsen T.M."/>
            <person name="Wayne K.J."/>
            <person name="Tettelin H."/>
            <person name="Glass J.I."/>
            <person name="Rusch D."/>
            <person name="Podicherti R."/>
            <person name="Tsui H.-C.T."/>
            <person name="Winkler M.E."/>
        </authorList>
    </citation>
    <scope>NUCLEOTIDE SEQUENCE</scope>
</reference>
<dbReference type="Pfam" id="PF00166">
    <property type="entry name" value="Cpn10"/>
    <property type="match status" value="1"/>
</dbReference>
<dbReference type="InterPro" id="IPR011032">
    <property type="entry name" value="GroES-like_sf"/>
</dbReference>
<dbReference type="SMART" id="SM00883">
    <property type="entry name" value="Cpn10"/>
    <property type="match status" value="1"/>
</dbReference>
<dbReference type="EMBL" id="UINC01224382">
    <property type="protein sequence ID" value="SVE53978.1"/>
    <property type="molecule type" value="Genomic_DNA"/>
</dbReference>
<dbReference type="PANTHER" id="PTHR10772:SF63">
    <property type="entry name" value="20 KDA CHAPERONIN, CHLOROPLASTIC"/>
    <property type="match status" value="1"/>
</dbReference>
<keyword evidence="2" id="KW-0143">Chaperone</keyword>
<dbReference type="GO" id="GO:0005524">
    <property type="term" value="F:ATP binding"/>
    <property type="evidence" value="ECO:0007669"/>
    <property type="project" value="InterPro"/>
</dbReference>
<sequence>MSGVVRVNSLPKPYGQHILVKREEPEEETRDSGIIIPHQHRKLSQLGDIIDLGSHSRTTKKGKRIPFDVEIGDQVLFKWHSATTVLELGEEQYLLLKEDDIIVVVN</sequence>
<dbReference type="GO" id="GO:0046872">
    <property type="term" value="F:metal ion binding"/>
    <property type="evidence" value="ECO:0007669"/>
    <property type="project" value="TreeGrafter"/>
</dbReference>
<organism evidence="3">
    <name type="scientific">marine metagenome</name>
    <dbReference type="NCBI Taxonomy" id="408172"/>
    <lineage>
        <taxon>unclassified sequences</taxon>
        <taxon>metagenomes</taxon>
        <taxon>ecological metagenomes</taxon>
    </lineage>
</organism>
<name>A0A383ECX9_9ZZZZ</name>
<accession>A0A383ECX9</accession>
<evidence type="ECO:0000313" key="3">
    <source>
        <dbReference type="EMBL" id="SVE53978.1"/>
    </source>
</evidence>
<dbReference type="GO" id="GO:0051087">
    <property type="term" value="F:protein-folding chaperone binding"/>
    <property type="evidence" value="ECO:0007669"/>
    <property type="project" value="TreeGrafter"/>
</dbReference>
<dbReference type="GO" id="GO:0051082">
    <property type="term" value="F:unfolded protein binding"/>
    <property type="evidence" value="ECO:0007669"/>
    <property type="project" value="TreeGrafter"/>
</dbReference>
<evidence type="ECO:0000256" key="2">
    <source>
        <dbReference type="ARBA" id="ARBA00023186"/>
    </source>
</evidence>
<dbReference type="PANTHER" id="PTHR10772">
    <property type="entry name" value="10 KDA HEAT SHOCK PROTEIN"/>
    <property type="match status" value="1"/>
</dbReference>